<protein>
    <submittedName>
        <fullName evidence="1">Kinase-like domain-containing protein</fullName>
    </submittedName>
</protein>
<dbReference type="EMBL" id="BLAL01000012">
    <property type="protein sequence ID" value="GES74604.1"/>
    <property type="molecule type" value="Genomic_DNA"/>
</dbReference>
<dbReference type="AlphaFoldDB" id="A0A8H3KTI7"/>
<dbReference type="InterPro" id="IPR011990">
    <property type="entry name" value="TPR-like_helical_dom_sf"/>
</dbReference>
<dbReference type="SUPFAM" id="SSF81901">
    <property type="entry name" value="HCP-like"/>
    <property type="match status" value="1"/>
</dbReference>
<reference evidence="1" key="1">
    <citation type="submission" date="2019-10" db="EMBL/GenBank/DDBJ databases">
        <title>Conservation and host-specific expression of non-tandemly repeated heterogenous ribosome RNA gene in arbuscular mycorrhizal fungi.</title>
        <authorList>
            <person name="Maeda T."/>
            <person name="Kobayashi Y."/>
            <person name="Nakagawa T."/>
            <person name="Ezawa T."/>
            <person name="Yamaguchi K."/>
            <person name="Bino T."/>
            <person name="Nishimoto Y."/>
            <person name="Shigenobu S."/>
            <person name="Kawaguchi M."/>
        </authorList>
    </citation>
    <scope>NUCLEOTIDE SEQUENCE</scope>
    <source>
        <strain evidence="1">HR1</strain>
    </source>
</reference>
<evidence type="ECO:0000313" key="2">
    <source>
        <dbReference type="Proteomes" id="UP000615446"/>
    </source>
</evidence>
<dbReference type="OrthoDB" id="2320654at2759"/>
<dbReference type="Pfam" id="PF08238">
    <property type="entry name" value="Sel1"/>
    <property type="match status" value="5"/>
</dbReference>
<organism evidence="1 2">
    <name type="scientific">Rhizophagus clarus</name>
    <dbReference type="NCBI Taxonomy" id="94130"/>
    <lineage>
        <taxon>Eukaryota</taxon>
        <taxon>Fungi</taxon>
        <taxon>Fungi incertae sedis</taxon>
        <taxon>Mucoromycota</taxon>
        <taxon>Glomeromycotina</taxon>
        <taxon>Glomeromycetes</taxon>
        <taxon>Glomerales</taxon>
        <taxon>Glomeraceae</taxon>
        <taxon>Rhizophagus</taxon>
    </lineage>
</organism>
<keyword evidence="1" id="KW-0808">Transferase</keyword>
<evidence type="ECO:0000313" key="1">
    <source>
        <dbReference type="EMBL" id="GES74604.1"/>
    </source>
</evidence>
<dbReference type="SMART" id="SM00671">
    <property type="entry name" value="SEL1"/>
    <property type="match status" value="5"/>
</dbReference>
<keyword evidence="1" id="KW-0418">Kinase</keyword>
<proteinExistence type="predicted"/>
<gene>
    <name evidence="1" type="ORF">RCL2_000207300</name>
</gene>
<dbReference type="Proteomes" id="UP000615446">
    <property type="component" value="Unassembled WGS sequence"/>
</dbReference>
<dbReference type="PANTHER" id="PTHR43628">
    <property type="entry name" value="ACTIVATOR OF C KINASE PROTEIN 1-RELATED"/>
    <property type="match status" value="1"/>
</dbReference>
<comment type="caution">
    <text evidence="1">The sequence shown here is derived from an EMBL/GenBank/DDBJ whole genome shotgun (WGS) entry which is preliminary data.</text>
</comment>
<dbReference type="InterPro" id="IPR052945">
    <property type="entry name" value="Mitotic_Regulator"/>
</dbReference>
<name>A0A8H3KTI7_9GLOM</name>
<dbReference type="GO" id="GO:0016301">
    <property type="term" value="F:kinase activity"/>
    <property type="evidence" value="ECO:0007669"/>
    <property type="project" value="UniProtKB-KW"/>
</dbReference>
<dbReference type="Gene3D" id="1.25.40.10">
    <property type="entry name" value="Tetratricopeptide repeat domain"/>
    <property type="match status" value="1"/>
</dbReference>
<dbReference type="PANTHER" id="PTHR43628:SF1">
    <property type="entry name" value="CHITIN SYNTHASE REGULATORY FACTOR 2-RELATED"/>
    <property type="match status" value="1"/>
</dbReference>
<accession>A0A8H3KTI7</accession>
<sequence>MTTNKQIDIKNIFSSNTNNLLHEFSHIISNFSKINIKEIGPTIKNMDQYIFKGDLNIVIDELVNLIFSELNKGEDAKIIKQRVFDYINDHMIALQQIYIWLLNNQNNSNSICMLGYFKYHGIETDINKQKAIELYRKASGLENYVAQLILINEHIYGKGFKKNYYLTFELSKKLAEEHACGMNILGHCYESGIGTNIDEEKAFEFYQKAADLGNFNALSNLGWCYYGGIGTDIKEEKSFELYQKAADLGSSNGISNLGWCYYEGIGTDVDRQKAFELYQKAANLENNGAQCRLALMYEIGDGIKKDVDQAIYWYKRAATQGNLTAQKKLDVLLKIKFVDQ</sequence>
<dbReference type="InterPro" id="IPR006597">
    <property type="entry name" value="Sel1-like"/>
</dbReference>